<proteinExistence type="predicted"/>
<reference evidence="1" key="2">
    <citation type="journal article" date="2021" name="PeerJ">
        <title>Extensive microbial diversity within the chicken gut microbiome revealed by metagenomics and culture.</title>
        <authorList>
            <person name="Gilroy R."/>
            <person name="Ravi A."/>
            <person name="Getino M."/>
            <person name="Pursley I."/>
            <person name="Horton D.L."/>
            <person name="Alikhan N.F."/>
            <person name="Baker D."/>
            <person name="Gharbi K."/>
            <person name="Hall N."/>
            <person name="Watson M."/>
            <person name="Adriaenssens E.M."/>
            <person name="Foster-Nyarko E."/>
            <person name="Jarju S."/>
            <person name="Secka A."/>
            <person name="Antonio M."/>
            <person name="Oren A."/>
            <person name="Chaudhuri R.R."/>
            <person name="La Ragione R."/>
            <person name="Hildebrand F."/>
            <person name="Pallen M.J."/>
        </authorList>
    </citation>
    <scope>NUCLEOTIDE SEQUENCE</scope>
    <source>
        <strain evidence="1">1063</strain>
    </source>
</reference>
<protein>
    <submittedName>
        <fullName evidence="1">Uncharacterized protein</fullName>
    </submittedName>
</protein>
<sequence length="325" mass="35461">VYTVSGLPEGAYEGDTVTFTVALTNPADSSILGVTVEPAFDSSFDLTETSDGFYSFIMPADDVTVVIDAKTYETVLSNGGVSFSTDNPTAISVNGSNDTVWGGPDGTDLINVWTFDLSFNWSYTAALSSRSYVTSSNQDVIPADAISELEEGDKGSSAWIHGASFYIDPSKINAGTTWLEIYLQSNNSSSSKGTLYVKITVTEEGVIQETEKWTETVVFELESGVDTDTLVLYFKDENYADNLDSQEYQYFYPEDYTVDNGEITVEIEYVKGHTYSVYASIDGTGDSYELGNTVVNGGSYTDGALTFEREGVTINITVYDTLWRP</sequence>
<name>A0A9D1L2F7_9FIRM</name>
<dbReference type="EMBL" id="DVMN01000095">
    <property type="protein sequence ID" value="HIU21620.1"/>
    <property type="molecule type" value="Genomic_DNA"/>
</dbReference>
<evidence type="ECO:0000313" key="1">
    <source>
        <dbReference type="EMBL" id="HIU21620.1"/>
    </source>
</evidence>
<accession>A0A9D1L2F7</accession>
<evidence type="ECO:0000313" key="2">
    <source>
        <dbReference type="Proteomes" id="UP000824088"/>
    </source>
</evidence>
<organism evidence="1 2">
    <name type="scientific">Candidatus Limadaptatus stercorigallinarum</name>
    <dbReference type="NCBI Taxonomy" id="2840845"/>
    <lineage>
        <taxon>Bacteria</taxon>
        <taxon>Bacillati</taxon>
        <taxon>Bacillota</taxon>
        <taxon>Clostridia</taxon>
        <taxon>Eubacteriales</taxon>
        <taxon>Candidatus Limadaptatus</taxon>
    </lineage>
</organism>
<gene>
    <name evidence="1" type="ORF">IAD51_05265</name>
</gene>
<feature type="non-terminal residue" evidence="1">
    <location>
        <position position="1"/>
    </location>
</feature>
<reference evidence="1" key="1">
    <citation type="submission" date="2020-10" db="EMBL/GenBank/DDBJ databases">
        <authorList>
            <person name="Gilroy R."/>
        </authorList>
    </citation>
    <scope>NUCLEOTIDE SEQUENCE</scope>
    <source>
        <strain evidence="1">1063</strain>
    </source>
</reference>
<comment type="caution">
    <text evidence="1">The sequence shown here is derived from an EMBL/GenBank/DDBJ whole genome shotgun (WGS) entry which is preliminary data.</text>
</comment>
<dbReference type="Proteomes" id="UP000824088">
    <property type="component" value="Unassembled WGS sequence"/>
</dbReference>
<dbReference type="AlphaFoldDB" id="A0A9D1L2F7"/>